<keyword evidence="6" id="KW-0281">Fimbrium</keyword>
<dbReference type="GO" id="GO:0046872">
    <property type="term" value="F:metal ion binding"/>
    <property type="evidence" value="ECO:0007669"/>
    <property type="project" value="UniProtKB-KW"/>
</dbReference>
<gene>
    <name evidence="9" type="ORF">H8K47_17420</name>
</gene>
<protein>
    <submittedName>
        <fullName evidence="9">Pilus assembly protein PilY</fullName>
    </submittedName>
</protein>
<dbReference type="RefSeq" id="WP_186882648.1">
    <property type="nucleotide sequence ID" value="NZ_JACOGG010000033.1"/>
</dbReference>
<proteinExistence type="inferred from homology"/>
<dbReference type="Proteomes" id="UP000612361">
    <property type="component" value="Unassembled WGS sequence"/>
</dbReference>
<comment type="similarity">
    <text evidence="2">Belongs to the PilY1 family.</text>
</comment>
<feature type="chain" id="PRO_5038012133" evidence="7">
    <location>
        <begin position="35"/>
        <end position="1317"/>
    </location>
</feature>
<evidence type="ECO:0000256" key="1">
    <source>
        <dbReference type="ARBA" id="ARBA00004561"/>
    </source>
</evidence>
<evidence type="ECO:0000313" key="9">
    <source>
        <dbReference type="EMBL" id="MBC3937140.1"/>
    </source>
</evidence>
<reference evidence="9" key="1">
    <citation type="submission" date="2020-08" db="EMBL/GenBank/DDBJ databases">
        <title>Novel species isolated from subtropical streams in China.</title>
        <authorList>
            <person name="Lu H."/>
        </authorList>
    </citation>
    <scope>NUCLEOTIDE SEQUENCE</scope>
    <source>
        <strain evidence="9">CY7W</strain>
    </source>
</reference>
<dbReference type="InterPro" id="IPR011047">
    <property type="entry name" value="Quinoprotein_ADH-like_sf"/>
</dbReference>
<evidence type="ECO:0000256" key="5">
    <source>
        <dbReference type="ARBA" id="ARBA00022837"/>
    </source>
</evidence>
<evidence type="ECO:0000256" key="4">
    <source>
        <dbReference type="ARBA" id="ARBA00022723"/>
    </source>
</evidence>
<evidence type="ECO:0000259" key="8">
    <source>
        <dbReference type="Pfam" id="PF05567"/>
    </source>
</evidence>
<dbReference type="GO" id="GO:0009289">
    <property type="term" value="C:pilus"/>
    <property type="evidence" value="ECO:0007669"/>
    <property type="project" value="UniProtKB-SubCell"/>
</dbReference>
<comment type="subcellular location">
    <subcellularLocation>
        <location evidence="1">Fimbrium</location>
    </subcellularLocation>
</comment>
<keyword evidence="5" id="KW-0106">Calcium</keyword>
<dbReference type="InterPro" id="IPR008707">
    <property type="entry name" value="B-propeller_PilY1"/>
</dbReference>
<keyword evidence="3" id="KW-1029">Fimbrium biogenesis</keyword>
<feature type="domain" description="PilY1 beta-propeller" evidence="8">
    <location>
        <begin position="799"/>
        <end position="1132"/>
    </location>
</feature>
<dbReference type="SUPFAM" id="SSF50998">
    <property type="entry name" value="Quinoprotein alcohol dehydrogenase-like"/>
    <property type="match status" value="1"/>
</dbReference>
<keyword evidence="4" id="KW-0479">Metal-binding</keyword>
<organism evidence="9 10">
    <name type="scientific">Undibacterium rugosum</name>
    <dbReference type="NCBI Taxonomy" id="2762291"/>
    <lineage>
        <taxon>Bacteria</taxon>
        <taxon>Pseudomonadati</taxon>
        <taxon>Pseudomonadota</taxon>
        <taxon>Betaproteobacteria</taxon>
        <taxon>Burkholderiales</taxon>
        <taxon>Oxalobacteraceae</taxon>
        <taxon>Undibacterium</taxon>
    </lineage>
</organism>
<dbReference type="Pfam" id="PF05567">
    <property type="entry name" value="T4P_PilY1"/>
    <property type="match status" value="1"/>
</dbReference>
<dbReference type="EMBL" id="JACOGG010000033">
    <property type="protein sequence ID" value="MBC3937140.1"/>
    <property type="molecule type" value="Genomic_DNA"/>
</dbReference>
<evidence type="ECO:0000256" key="6">
    <source>
        <dbReference type="ARBA" id="ARBA00023263"/>
    </source>
</evidence>
<evidence type="ECO:0000313" key="10">
    <source>
        <dbReference type="Proteomes" id="UP000612361"/>
    </source>
</evidence>
<feature type="signal peptide" evidence="7">
    <location>
        <begin position="1"/>
        <end position="34"/>
    </location>
</feature>
<keyword evidence="7" id="KW-0732">Signal</keyword>
<name>A0A923ICT1_9BURK</name>
<evidence type="ECO:0000256" key="7">
    <source>
        <dbReference type="SAM" id="SignalP"/>
    </source>
</evidence>
<evidence type="ECO:0000256" key="3">
    <source>
        <dbReference type="ARBA" id="ARBA00022558"/>
    </source>
</evidence>
<evidence type="ECO:0000256" key="2">
    <source>
        <dbReference type="ARBA" id="ARBA00008387"/>
    </source>
</evidence>
<keyword evidence="10" id="KW-1185">Reference proteome</keyword>
<accession>A0A923ICT1</accession>
<sequence length="1317" mass="141460">MMRHKFIWQSKYVGWSAHMLLMLAASLNMLNTFAAPPTISLASEPLYSGGGNVRPNLLLDLSVEFPTVKAAYTNSNDYNKTVEYIGYFNSKKCYVSGGFKTFSRDKNGNLITSRTVSTSDMANGYFSISKDADANYECGGDSFSGNFMNWASSSSIDMLRLSLTGGDRIIDTTSQTVLQRAYLPNFYNSGYFQRKIVAASATMSAPKGVTPYNVATMYVLNCNNKIMFTDVNVTGGCGTQRTYPNNDINSDTRLDVGSDRVLGEFLVRVQVCDAQENTSRTDLCLQYPNGTYKPVGQMQRNQNNVRYGAFGYLMDNVNTRYGGVLRAPLKYVGSKQYRAVNGFAEEVNTRPEWNPLTGIYYDNPENDATGNSGVINYLNKFGRTGSYKGYDPLGELYYESIRYLQGKSPTSSAISGITTAMQDNFQVLTNWTDPIEASCQKNYIIAIGDANTHQDTFIPGGTLAGAGRGLRPADTATAQWPAFDAKAQTALVAAMESSATSGNSAPVASLANMATAYTGSSGATFYMVGTAYWARNNDIRLDKPVRVKTFTIDVDENGNGSIDNAGRANTAPRLSQLYLTAKYGGFTDVNLDKNPFKTFDSDGKTVIANNKEWASGNGTDPDNFFLASNPKRMMAAINSIFQTVASSGGTLAGVGISSTSSSDNPFVYEPGFKADKWSGSLKKMSAISANPTAVWDAGVILTGDPVNKQPPSPLPADRKIYTSKISSDGSLALVTFSSNSSGNFSASDLAALNTDPHTGITDNLASDRIDYLRGVRTLEQGKDASGNTTGQFRTRDSVLGDIVNSAPVYYGAPAKNVTGVGYSTFYTANKGRQAAVYVGSNDGMLHAFNANNGQELFSYIPNALISSLNDLTDPYYSHSSFVDGRITVKEAQVNNVWKTLLVSGMGAGNKGVFALDVTNPANFPGGIGALWEFTDKIDKDMGYVLSPPLIAKFRTGGTTTSPTFGNFVVISSGYNNYDYDASATGQGALFILSLDKKPSDPWVRGGNYFKLMTPIKDSTAKNGLGAPNVAYGADGSVSYAYVGDLQGNLWRFDFSAGSLDRAKVSSKPVFTAKDSTGAVQPITVQPQIVFAPGGGYILTFGTGKYMETYDVTPSNYMTNSYYAILDTTYDSDVVTGRSQLEPRTLTADSNGFRIGGNKFVYGVVTGTKKGWYLDFYNSQNTGERIHHTLTGTLAGNYLFFNTLILSSDPCSGGSGRKYVVDVLTGMNSDVTGTLSTIGLLTSPIVINISTSSGDRTGTGARRITTKISVRTAGTGNSSGITTENSAAADAVTRAGRISWQEIRNWQELKKAATAGGS</sequence>
<comment type="caution">
    <text evidence="9">The sequence shown here is derived from an EMBL/GenBank/DDBJ whole genome shotgun (WGS) entry which is preliminary data.</text>
</comment>